<accession>A0A6J7L4A7</accession>
<dbReference type="Pfam" id="PF03372">
    <property type="entry name" value="Exo_endo_phos"/>
    <property type="match status" value="1"/>
</dbReference>
<dbReference type="InterPro" id="IPR036691">
    <property type="entry name" value="Endo/exonu/phosph_ase_sf"/>
</dbReference>
<dbReference type="AlphaFoldDB" id="A0A6J7L4A7"/>
<feature type="domain" description="Endonuclease/exonuclease/phosphatase" evidence="1">
    <location>
        <begin position="4"/>
        <end position="263"/>
    </location>
</feature>
<protein>
    <submittedName>
        <fullName evidence="2">Unannotated protein</fullName>
    </submittedName>
</protein>
<dbReference type="GO" id="GO:0003824">
    <property type="term" value="F:catalytic activity"/>
    <property type="evidence" value="ECO:0007669"/>
    <property type="project" value="InterPro"/>
</dbReference>
<dbReference type="SUPFAM" id="SSF56219">
    <property type="entry name" value="DNase I-like"/>
    <property type="match status" value="1"/>
</dbReference>
<reference evidence="2" key="1">
    <citation type="submission" date="2020-05" db="EMBL/GenBank/DDBJ databases">
        <authorList>
            <person name="Chiriac C."/>
            <person name="Salcher M."/>
            <person name="Ghai R."/>
            <person name="Kavagutti S V."/>
        </authorList>
    </citation>
    <scope>NUCLEOTIDE SEQUENCE</scope>
</reference>
<sequence length="274" mass="30027">MRIATWNLQGKGGDSAKRLGQTLAEANGADIALLQEVNPDGFEGFLKAAGLDWGIHVGLEFPEMLRAVKRADGPRSVAIAGRGPKPKTFTPFPDAPLPEKILATWIEHQGVQITVVAYHAPTGSHGLSKPEQAVRVAQWLRRISPEAAILGGDFNTPEHDPVEDLDVRTHWHTGGPTMGNATGDDVLVGPEPIHHLRDAHRSWLRNNTRARDRIKTDGPLAKTHFLSRSKTDVRYDQIWLSSQFTVNSVEHLYDEAIAAGTDHALVIVETTFTS</sequence>
<dbReference type="InterPro" id="IPR005135">
    <property type="entry name" value="Endo/exonuclease/phosphatase"/>
</dbReference>
<name>A0A6J7L4A7_9ZZZZ</name>
<evidence type="ECO:0000313" key="2">
    <source>
        <dbReference type="EMBL" id="CAB4961652.1"/>
    </source>
</evidence>
<evidence type="ECO:0000259" key="1">
    <source>
        <dbReference type="Pfam" id="PF03372"/>
    </source>
</evidence>
<proteinExistence type="predicted"/>
<gene>
    <name evidence="2" type="ORF">UFOPK3789_01324</name>
</gene>
<dbReference type="Gene3D" id="3.60.10.10">
    <property type="entry name" value="Endonuclease/exonuclease/phosphatase"/>
    <property type="match status" value="1"/>
</dbReference>
<organism evidence="2">
    <name type="scientific">freshwater metagenome</name>
    <dbReference type="NCBI Taxonomy" id="449393"/>
    <lineage>
        <taxon>unclassified sequences</taxon>
        <taxon>metagenomes</taxon>
        <taxon>ecological metagenomes</taxon>
    </lineage>
</organism>
<dbReference type="EMBL" id="CAFBNL010000114">
    <property type="protein sequence ID" value="CAB4961652.1"/>
    <property type="molecule type" value="Genomic_DNA"/>
</dbReference>